<keyword evidence="4" id="KW-0238">DNA-binding</keyword>
<dbReference type="PROSITE" id="PS50110">
    <property type="entry name" value="RESPONSE_REGULATORY"/>
    <property type="match status" value="1"/>
</dbReference>
<dbReference type="EMBL" id="PTRA01000001">
    <property type="protein sequence ID" value="PQA59626.1"/>
    <property type="molecule type" value="Genomic_DNA"/>
</dbReference>
<evidence type="ECO:0000259" key="2">
    <source>
        <dbReference type="PROSITE" id="PS50110"/>
    </source>
</evidence>
<dbReference type="Gene3D" id="2.40.50.1020">
    <property type="entry name" value="LytTr DNA-binding domain"/>
    <property type="match status" value="1"/>
</dbReference>
<evidence type="ECO:0000313" key="5">
    <source>
        <dbReference type="Proteomes" id="UP000239590"/>
    </source>
</evidence>
<dbReference type="Proteomes" id="UP000239590">
    <property type="component" value="Unassembled WGS sequence"/>
</dbReference>
<accession>A0A2S7IPM4</accession>
<proteinExistence type="predicted"/>
<reference evidence="5" key="1">
    <citation type="submission" date="2018-02" db="EMBL/GenBank/DDBJ databases">
        <title>Genome sequencing of Solimonas sp. HR-BB.</title>
        <authorList>
            <person name="Lee Y."/>
            <person name="Jeon C.O."/>
        </authorList>
    </citation>
    <scope>NUCLEOTIDE SEQUENCE [LARGE SCALE GENOMIC DNA]</scope>
    <source>
        <strain evidence="5">HR-U</strain>
    </source>
</reference>
<organism evidence="4 5">
    <name type="scientific">Siphonobacter curvatus</name>
    <dbReference type="NCBI Taxonomy" id="2094562"/>
    <lineage>
        <taxon>Bacteria</taxon>
        <taxon>Pseudomonadati</taxon>
        <taxon>Bacteroidota</taxon>
        <taxon>Cytophagia</taxon>
        <taxon>Cytophagales</taxon>
        <taxon>Cytophagaceae</taxon>
        <taxon>Siphonobacter</taxon>
    </lineage>
</organism>
<feature type="domain" description="Response regulatory" evidence="2">
    <location>
        <begin position="4"/>
        <end position="115"/>
    </location>
</feature>
<dbReference type="InterPro" id="IPR046947">
    <property type="entry name" value="LytR-like"/>
</dbReference>
<evidence type="ECO:0000259" key="3">
    <source>
        <dbReference type="PROSITE" id="PS50930"/>
    </source>
</evidence>
<dbReference type="PANTHER" id="PTHR37299:SF1">
    <property type="entry name" value="STAGE 0 SPORULATION PROTEIN A HOMOLOG"/>
    <property type="match status" value="1"/>
</dbReference>
<dbReference type="RefSeq" id="WP_104711262.1">
    <property type="nucleotide sequence ID" value="NZ_PTRA01000001.1"/>
</dbReference>
<evidence type="ECO:0000313" key="4">
    <source>
        <dbReference type="EMBL" id="PQA59626.1"/>
    </source>
</evidence>
<dbReference type="InterPro" id="IPR011006">
    <property type="entry name" value="CheY-like_superfamily"/>
</dbReference>
<name>A0A2S7IPM4_9BACT</name>
<keyword evidence="5" id="KW-1185">Reference proteome</keyword>
<dbReference type="InterPro" id="IPR001789">
    <property type="entry name" value="Sig_transdc_resp-reg_receiver"/>
</dbReference>
<dbReference type="AlphaFoldDB" id="A0A2S7IPM4"/>
<dbReference type="GO" id="GO:0003677">
    <property type="term" value="F:DNA binding"/>
    <property type="evidence" value="ECO:0007669"/>
    <property type="project" value="UniProtKB-KW"/>
</dbReference>
<dbReference type="PANTHER" id="PTHR37299">
    <property type="entry name" value="TRANSCRIPTIONAL REGULATOR-RELATED"/>
    <property type="match status" value="1"/>
</dbReference>
<evidence type="ECO:0000256" key="1">
    <source>
        <dbReference type="PROSITE-ProRule" id="PRU00169"/>
    </source>
</evidence>
<gene>
    <name evidence="4" type="ORF">C5O19_08325</name>
</gene>
<sequence>MKLKCVIVDDELMARLSLERLCEKREELEIIGIFDQSTEGLNFLREKIVDVLFLDVEMPGLNGLELLDQLSYMPSVILTTSKTEYAFDAFQYQVTDYLKKPISLPRFMQAVDKVIDKKTAVKAPVAPKNTDPNEIYVKTEGRYIRIEYDNILYVENVGDYVKIRTNQGSHIVYATMKNLEEKLNPKFFFRVHRSFIINLSKIVDIEESNLVIADKVIPISRANKPELLEKLNIL</sequence>
<dbReference type="OrthoDB" id="1646880at2"/>
<protein>
    <submittedName>
        <fullName evidence="4">DNA-binding response regulator</fullName>
    </submittedName>
</protein>
<dbReference type="SUPFAM" id="SSF52172">
    <property type="entry name" value="CheY-like"/>
    <property type="match status" value="1"/>
</dbReference>
<keyword evidence="1" id="KW-0597">Phosphoprotein</keyword>
<feature type="domain" description="HTH LytTR-type" evidence="3">
    <location>
        <begin position="135"/>
        <end position="233"/>
    </location>
</feature>
<dbReference type="Pfam" id="PF00072">
    <property type="entry name" value="Response_reg"/>
    <property type="match status" value="1"/>
</dbReference>
<comment type="caution">
    <text evidence="4">The sequence shown here is derived from an EMBL/GenBank/DDBJ whole genome shotgun (WGS) entry which is preliminary data.</text>
</comment>
<dbReference type="GO" id="GO:0000156">
    <property type="term" value="F:phosphorelay response regulator activity"/>
    <property type="evidence" value="ECO:0007669"/>
    <property type="project" value="InterPro"/>
</dbReference>
<dbReference type="SMART" id="SM00448">
    <property type="entry name" value="REC"/>
    <property type="match status" value="1"/>
</dbReference>
<dbReference type="Pfam" id="PF04397">
    <property type="entry name" value="LytTR"/>
    <property type="match status" value="1"/>
</dbReference>
<dbReference type="PROSITE" id="PS50930">
    <property type="entry name" value="HTH_LYTTR"/>
    <property type="match status" value="1"/>
</dbReference>
<dbReference type="Gene3D" id="3.40.50.2300">
    <property type="match status" value="1"/>
</dbReference>
<dbReference type="SMART" id="SM00850">
    <property type="entry name" value="LytTR"/>
    <property type="match status" value="1"/>
</dbReference>
<dbReference type="InterPro" id="IPR007492">
    <property type="entry name" value="LytTR_DNA-bd_dom"/>
</dbReference>
<feature type="modified residue" description="4-aspartylphosphate" evidence="1">
    <location>
        <position position="55"/>
    </location>
</feature>